<keyword evidence="2" id="KW-1277">Toxin-antitoxin system</keyword>
<name>A0A9X0WA34_9GAMM</name>
<comment type="caution">
    <text evidence="4">The sequence shown here is derived from an EMBL/GenBank/DDBJ whole genome shotgun (WGS) entry which is preliminary data.</text>
</comment>
<reference evidence="4 5" key="1">
    <citation type="journal article" date="2020" name="Microorganisms">
        <title>Osmotic Adaptation and Compatible Solute Biosynthesis of Phototrophic Bacteria as Revealed from Genome Analyses.</title>
        <authorList>
            <person name="Imhoff J.F."/>
            <person name="Rahn T."/>
            <person name="Kunzel S."/>
            <person name="Keller A."/>
            <person name="Neulinger S.C."/>
        </authorList>
    </citation>
    <scope>NUCLEOTIDE SEQUENCE [LARGE SCALE GENOMIC DNA]</scope>
    <source>
        <strain evidence="4 5">DSM 25653</strain>
    </source>
</reference>
<evidence type="ECO:0000256" key="1">
    <source>
        <dbReference type="ARBA" id="ARBA00006226"/>
    </source>
</evidence>
<dbReference type="Gene3D" id="3.30.2310.20">
    <property type="entry name" value="RelE-like"/>
    <property type="match status" value="1"/>
</dbReference>
<sequence>MNPYVLSELAEEDLIQIYVTGAMDFGLEQAKRYHRKLYQAFNFLADNPFAGPERSELRPACRIHPVGSHILIYTIRPNDIYILRVRHGHEDWLREAVRL</sequence>
<dbReference type="PIRSF" id="PIRSF029218">
    <property type="entry name" value="ParE"/>
    <property type="match status" value="1"/>
</dbReference>
<dbReference type="InterPro" id="IPR051803">
    <property type="entry name" value="TA_system_RelE-like_toxin"/>
</dbReference>
<dbReference type="EMBL" id="NRRY01000025">
    <property type="protein sequence ID" value="MBK1619686.1"/>
    <property type="molecule type" value="Genomic_DNA"/>
</dbReference>
<dbReference type="PANTHER" id="PTHR33755:SF3">
    <property type="entry name" value="TOXIN"/>
    <property type="match status" value="1"/>
</dbReference>
<evidence type="ECO:0000256" key="3">
    <source>
        <dbReference type="PIRNR" id="PIRNR029218"/>
    </source>
</evidence>
<evidence type="ECO:0000313" key="4">
    <source>
        <dbReference type="EMBL" id="MBK1619686.1"/>
    </source>
</evidence>
<gene>
    <name evidence="4" type="ORF">CKO42_14800</name>
</gene>
<evidence type="ECO:0000313" key="5">
    <source>
        <dbReference type="Proteomes" id="UP001138768"/>
    </source>
</evidence>
<accession>A0A9X0WA34</accession>
<dbReference type="Pfam" id="PF05016">
    <property type="entry name" value="ParE_toxin"/>
    <property type="match status" value="1"/>
</dbReference>
<dbReference type="Proteomes" id="UP001138768">
    <property type="component" value="Unassembled WGS sequence"/>
</dbReference>
<dbReference type="AlphaFoldDB" id="A0A9X0WA34"/>
<proteinExistence type="inferred from homology"/>
<organism evidence="4 5">
    <name type="scientific">Lamprobacter modestohalophilus</name>
    <dbReference type="NCBI Taxonomy" id="1064514"/>
    <lineage>
        <taxon>Bacteria</taxon>
        <taxon>Pseudomonadati</taxon>
        <taxon>Pseudomonadota</taxon>
        <taxon>Gammaproteobacteria</taxon>
        <taxon>Chromatiales</taxon>
        <taxon>Chromatiaceae</taxon>
        <taxon>Lamprobacter</taxon>
    </lineage>
</organism>
<dbReference type="InterPro" id="IPR028344">
    <property type="entry name" value="ParE1/4"/>
</dbReference>
<dbReference type="PANTHER" id="PTHR33755">
    <property type="entry name" value="TOXIN PARE1-RELATED"/>
    <property type="match status" value="1"/>
</dbReference>
<comment type="similarity">
    <text evidence="1 3">Belongs to the RelE toxin family.</text>
</comment>
<dbReference type="InterPro" id="IPR007712">
    <property type="entry name" value="RelE/ParE_toxin"/>
</dbReference>
<keyword evidence="5" id="KW-1185">Reference proteome</keyword>
<dbReference type="InterPro" id="IPR035093">
    <property type="entry name" value="RelE/ParE_toxin_dom_sf"/>
</dbReference>
<evidence type="ECO:0000256" key="2">
    <source>
        <dbReference type="ARBA" id="ARBA00022649"/>
    </source>
</evidence>
<protein>
    <recommendedName>
        <fullName evidence="3">Toxin</fullName>
    </recommendedName>
</protein>
<dbReference type="RefSeq" id="WP_200245528.1">
    <property type="nucleotide sequence ID" value="NZ_NRRY01000025.1"/>
</dbReference>